<feature type="domain" description="Sodium/calcium exchanger membrane region" evidence="11">
    <location>
        <begin position="192"/>
        <end position="240"/>
    </location>
</feature>
<evidence type="ECO:0000256" key="9">
    <source>
        <dbReference type="SAM" id="MobiDB-lite"/>
    </source>
</evidence>
<accession>A0A3S3NDE3</accession>
<evidence type="ECO:0000256" key="4">
    <source>
        <dbReference type="ARBA" id="ARBA00022568"/>
    </source>
</evidence>
<dbReference type="GO" id="GO:0012505">
    <property type="term" value="C:endomembrane system"/>
    <property type="evidence" value="ECO:0007669"/>
    <property type="project" value="UniProtKB-SubCell"/>
</dbReference>
<dbReference type="InterPro" id="IPR044880">
    <property type="entry name" value="NCX_ion-bd_dom_sf"/>
</dbReference>
<keyword evidence="4" id="KW-0106">Calcium</keyword>
<feature type="transmembrane region" description="Helical" evidence="10">
    <location>
        <begin position="137"/>
        <end position="157"/>
    </location>
</feature>
<sequence>IRDDEENGGKNNSPKSELSKDQEKVALQGIPRLGEVTRCEIRIKESKEFKNTVDKLFRKANTSFVIGASSWKEQFIDAIPCLQVSERILDCASKYLFTSFKKGEDDEKLPSCSDYVMHFFTLFWKVLFAFVPSTDYLDGWVCFVVSILVIVILTAIIGDLASHLGFTINLKDTVTAIAFVALGTSVPDVWGGWACFLASIFIIGVLTAIVGDIASHFGCVAGFKDTVTAISIVALGTSLPAKHIKFNFNSEMIDTFASKVAAQNDQFADSSIGNVTGSNAVNVFLGIGIAWTIAAVVNAYHNRPFEVDPGNLAYSVMLFCACAFICCTGLLIRRYAIGGELGGRMLWKLPTTVLFVSLWLLYVLLSALDAYDVL</sequence>
<feature type="transmembrane region" description="Helical" evidence="10">
    <location>
        <begin position="190"/>
        <end position="210"/>
    </location>
</feature>
<evidence type="ECO:0000313" key="13">
    <source>
        <dbReference type="Proteomes" id="UP000285301"/>
    </source>
</evidence>
<dbReference type="STRING" id="1965070.A0A3S3NDE3"/>
<dbReference type="GO" id="GO:0042383">
    <property type="term" value="C:sarcolemma"/>
    <property type="evidence" value="ECO:0007669"/>
    <property type="project" value="TreeGrafter"/>
</dbReference>
<dbReference type="PRINTS" id="PR01259">
    <property type="entry name" value="NACAEXCHNGR"/>
</dbReference>
<comment type="caution">
    <text evidence="12">The sequence shown here is derived from an EMBL/GenBank/DDBJ whole genome shotgun (WGS) entry which is preliminary data.</text>
</comment>
<keyword evidence="6 10" id="KW-1133">Transmembrane helix</keyword>
<evidence type="ECO:0000256" key="3">
    <source>
        <dbReference type="ARBA" id="ARBA00022449"/>
    </source>
</evidence>
<feature type="non-terminal residue" evidence="12">
    <location>
        <position position="1"/>
    </location>
</feature>
<name>A0A3S3NDE3_9ACAR</name>
<evidence type="ECO:0000256" key="1">
    <source>
        <dbReference type="ARBA" id="ARBA00004127"/>
    </source>
</evidence>
<dbReference type="PANTHER" id="PTHR11878:SF65">
    <property type="entry name" value="NA_CA-EXCHANGE PROTEIN, ISOFORM G"/>
    <property type="match status" value="1"/>
</dbReference>
<dbReference type="Gene3D" id="2.60.40.2030">
    <property type="match status" value="1"/>
</dbReference>
<dbReference type="GO" id="GO:0098794">
    <property type="term" value="C:postsynapse"/>
    <property type="evidence" value="ECO:0007669"/>
    <property type="project" value="TreeGrafter"/>
</dbReference>
<dbReference type="Gene3D" id="1.20.1420.30">
    <property type="entry name" value="NCX, central ion-binding region"/>
    <property type="match status" value="1"/>
</dbReference>
<keyword evidence="8 10" id="KW-0472">Membrane</keyword>
<evidence type="ECO:0000256" key="7">
    <source>
        <dbReference type="ARBA" id="ARBA00023065"/>
    </source>
</evidence>
<dbReference type="InterPro" id="IPR004837">
    <property type="entry name" value="NaCa_Exmemb"/>
</dbReference>
<gene>
    <name evidence="12" type="ORF">B4U79_12618</name>
</gene>
<dbReference type="PANTHER" id="PTHR11878">
    <property type="entry name" value="SODIUM/CALCIUM EXCHANGER"/>
    <property type="match status" value="1"/>
</dbReference>
<evidence type="ECO:0000313" key="12">
    <source>
        <dbReference type="EMBL" id="RWS00493.1"/>
    </source>
</evidence>
<feature type="transmembrane region" description="Helical" evidence="10">
    <location>
        <begin position="280"/>
        <end position="300"/>
    </location>
</feature>
<dbReference type="AlphaFoldDB" id="A0A3S3NDE3"/>
<evidence type="ECO:0000256" key="10">
    <source>
        <dbReference type="SAM" id="Phobius"/>
    </source>
</evidence>
<dbReference type="Pfam" id="PF01699">
    <property type="entry name" value="Na_Ca_ex"/>
    <property type="match status" value="3"/>
</dbReference>
<dbReference type="InterPro" id="IPR004836">
    <property type="entry name" value="Na_Ca_Ex"/>
</dbReference>
<keyword evidence="2" id="KW-0813">Transport</keyword>
<organism evidence="12 13">
    <name type="scientific">Dinothrombium tinctorium</name>
    <dbReference type="NCBI Taxonomy" id="1965070"/>
    <lineage>
        <taxon>Eukaryota</taxon>
        <taxon>Metazoa</taxon>
        <taxon>Ecdysozoa</taxon>
        <taxon>Arthropoda</taxon>
        <taxon>Chelicerata</taxon>
        <taxon>Arachnida</taxon>
        <taxon>Acari</taxon>
        <taxon>Acariformes</taxon>
        <taxon>Trombidiformes</taxon>
        <taxon>Prostigmata</taxon>
        <taxon>Anystina</taxon>
        <taxon>Parasitengona</taxon>
        <taxon>Trombidioidea</taxon>
        <taxon>Trombidiidae</taxon>
        <taxon>Dinothrombium</taxon>
    </lineage>
</organism>
<evidence type="ECO:0000256" key="5">
    <source>
        <dbReference type="ARBA" id="ARBA00022692"/>
    </source>
</evidence>
<keyword evidence="4" id="KW-0109">Calcium transport</keyword>
<reference evidence="12 13" key="1">
    <citation type="journal article" date="2018" name="Gigascience">
        <title>Genomes of trombidid mites reveal novel predicted allergens and laterally-transferred genes associated with secondary metabolism.</title>
        <authorList>
            <person name="Dong X."/>
            <person name="Chaisiri K."/>
            <person name="Xia D."/>
            <person name="Armstrong S.D."/>
            <person name="Fang Y."/>
            <person name="Donnelly M.J."/>
            <person name="Kadowaki T."/>
            <person name="McGarry J.W."/>
            <person name="Darby A.C."/>
            <person name="Makepeace B.L."/>
        </authorList>
    </citation>
    <scope>NUCLEOTIDE SEQUENCE [LARGE SCALE GENOMIC DNA]</scope>
    <source>
        <strain evidence="12">UoL-WK</strain>
    </source>
</reference>
<keyword evidence="13" id="KW-1185">Reference proteome</keyword>
<evidence type="ECO:0000259" key="11">
    <source>
        <dbReference type="Pfam" id="PF01699"/>
    </source>
</evidence>
<dbReference type="GO" id="GO:0005432">
    <property type="term" value="F:calcium:sodium antiporter activity"/>
    <property type="evidence" value="ECO:0007669"/>
    <property type="project" value="InterPro"/>
</dbReference>
<keyword evidence="7" id="KW-0406">Ion transport</keyword>
<comment type="subcellular location">
    <subcellularLocation>
        <location evidence="1">Endomembrane system</location>
        <topology evidence="1">Multi-pass membrane protein</topology>
    </subcellularLocation>
</comment>
<dbReference type="EMBL" id="NCKU01011297">
    <property type="protein sequence ID" value="RWS00493.1"/>
    <property type="molecule type" value="Genomic_DNA"/>
</dbReference>
<proteinExistence type="predicted"/>
<dbReference type="Proteomes" id="UP000285301">
    <property type="component" value="Unassembled WGS sequence"/>
</dbReference>
<feature type="domain" description="Sodium/calcium exchanger membrane region" evidence="11">
    <location>
        <begin position="140"/>
        <end position="189"/>
    </location>
</feature>
<dbReference type="InterPro" id="IPR038081">
    <property type="entry name" value="CalX-like_sf"/>
</dbReference>
<dbReference type="OrthoDB" id="418484at2759"/>
<feature type="transmembrane region" description="Helical" evidence="10">
    <location>
        <begin position="345"/>
        <end position="365"/>
    </location>
</feature>
<protein>
    <submittedName>
        <fullName evidence="12">Sodium/calcium exchanger 1-like protein</fullName>
    </submittedName>
</protein>
<feature type="region of interest" description="Disordered" evidence="9">
    <location>
        <begin position="1"/>
        <end position="22"/>
    </location>
</feature>
<evidence type="ECO:0000256" key="2">
    <source>
        <dbReference type="ARBA" id="ARBA00022448"/>
    </source>
</evidence>
<dbReference type="GO" id="GO:0098703">
    <property type="term" value="P:calcium ion import across plasma membrane"/>
    <property type="evidence" value="ECO:0007669"/>
    <property type="project" value="TreeGrafter"/>
</dbReference>
<feature type="transmembrane region" description="Helical" evidence="10">
    <location>
        <begin position="312"/>
        <end position="333"/>
    </location>
</feature>
<keyword evidence="5 10" id="KW-0812">Transmembrane</keyword>
<evidence type="ECO:0000256" key="8">
    <source>
        <dbReference type="ARBA" id="ARBA00023136"/>
    </source>
</evidence>
<dbReference type="InterPro" id="IPR051171">
    <property type="entry name" value="CaCA"/>
</dbReference>
<evidence type="ECO:0000256" key="6">
    <source>
        <dbReference type="ARBA" id="ARBA00022989"/>
    </source>
</evidence>
<keyword evidence="3" id="KW-0050">Antiport</keyword>
<dbReference type="GO" id="GO:0030424">
    <property type="term" value="C:axon"/>
    <property type="evidence" value="ECO:0007669"/>
    <property type="project" value="TreeGrafter"/>
</dbReference>
<feature type="domain" description="Sodium/calcium exchanger membrane region" evidence="11">
    <location>
        <begin position="251"/>
        <end position="366"/>
    </location>
</feature>